<sequence>MIHKFTELLLLFIPRCFCLLLSLSSSTLMCLQSLPMLAMMPLPLLLSALVALSSAVHAASAATAVIALSPWTTTSDGQVLTITPSVYAGVTVSPSPTPTTASSASSKWVSLDSSGIPYDTTAVVSGTITLNPSPTPSASDEIFYQTAAPVLGCWAERLPTTDDDLPGVPFCTPHNASELVVGETYFVTWDPSYFGGGLDDIVSVKLQGRALGNLTSIDDDDDLIFETGQITNAYGFYPLTILENFTSVNYEGYFYLNIIPVVPSDSNATHTGTKSGPILRAIDSVSDALYSISRLPSDNVQDDDSGNSSYHSGLERSAKIAIGVVVPLAVIFVICILVYMIHYKHRGARIRAVFGSRGYGVRESRADRVKSNFELGHFSDRRETTAQ</sequence>
<dbReference type="Pfam" id="PF14610">
    <property type="entry name" value="Psg1"/>
    <property type="match status" value="1"/>
</dbReference>
<keyword evidence="3" id="KW-1185">Reference proteome</keyword>
<dbReference type="EMBL" id="JBBJBU010000006">
    <property type="protein sequence ID" value="KAK7204913.1"/>
    <property type="molecule type" value="Genomic_DNA"/>
</dbReference>
<evidence type="ECO:0000313" key="3">
    <source>
        <dbReference type="Proteomes" id="UP001498771"/>
    </source>
</evidence>
<reference evidence="2 3" key="1">
    <citation type="submission" date="2024-03" db="EMBL/GenBank/DDBJ databases">
        <title>Genome-scale model development and genomic sequencing of the oleaginous clade Lipomyces.</title>
        <authorList>
            <consortium name="Lawrence Berkeley National Laboratory"/>
            <person name="Czajka J.J."/>
            <person name="Han Y."/>
            <person name="Kim J."/>
            <person name="Mondo S.J."/>
            <person name="Hofstad B.A."/>
            <person name="Robles A."/>
            <person name="Haridas S."/>
            <person name="Riley R."/>
            <person name="LaButti K."/>
            <person name="Pangilinan J."/>
            <person name="Andreopoulos W."/>
            <person name="Lipzen A."/>
            <person name="Yan J."/>
            <person name="Wang M."/>
            <person name="Ng V."/>
            <person name="Grigoriev I.V."/>
            <person name="Spatafora J.W."/>
            <person name="Magnuson J.K."/>
            <person name="Baker S.E."/>
            <person name="Pomraning K.R."/>
        </authorList>
    </citation>
    <scope>NUCLEOTIDE SEQUENCE [LARGE SCALE GENOMIC DNA]</scope>
    <source>
        <strain evidence="2 3">Phaff 52-87</strain>
    </source>
</reference>
<keyword evidence="1" id="KW-0812">Transmembrane</keyword>
<evidence type="ECO:0000256" key="1">
    <source>
        <dbReference type="SAM" id="Phobius"/>
    </source>
</evidence>
<dbReference type="InterPro" id="IPR028000">
    <property type="entry name" value="Pma1"/>
</dbReference>
<evidence type="ECO:0000313" key="2">
    <source>
        <dbReference type="EMBL" id="KAK7204913.1"/>
    </source>
</evidence>
<dbReference type="GeneID" id="90038135"/>
<keyword evidence="1" id="KW-1133">Transmembrane helix</keyword>
<keyword evidence="1" id="KW-0472">Membrane</keyword>
<proteinExistence type="predicted"/>
<dbReference type="RefSeq" id="XP_064767946.1">
    <property type="nucleotide sequence ID" value="XM_064912623.1"/>
</dbReference>
<comment type="caution">
    <text evidence="2">The sequence shown here is derived from an EMBL/GenBank/DDBJ whole genome shotgun (WGS) entry which is preliminary data.</text>
</comment>
<evidence type="ECO:0008006" key="4">
    <source>
        <dbReference type="Google" id="ProtNLM"/>
    </source>
</evidence>
<dbReference type="Proteomes" id="UP001498771">
    <property type="component" value="Unassembled WGS sequence"/>
</dbReference>
<organism evidence="2 3">
    <name type="scientific">Myxozyma melibiosi</name>
    <dbReference type="NCBI Taxonomy" id="54550"/>
    <lineage>
        <taxon>Eukaryota</taxon>
        <taxon>Fungi</taxon>
        <taxon>Dikarya</taxon>
        <taxon>Ascomycota</taxon>
        <taxon>Saccharomycotina</taxon>
        <taxon>Lipomycetes</taxon>
        <taxon>Lipomycetales</taxon>
        <taxon>Lipomycetaceae</taxon>
        <taxon>Myxozyma</taxon>
    </lineage>
</organism>
<accession>A0ABR1F731</accession>
<feature type="transmembrane region" description="Helical" evidence="1">
    <location>
        <begin position="320"/>
        <end position="341"/>
    </location>
</feature>
<gene>
    <name evidence="2" type="ORF">BZA70DRAFT_278679</name>
</gene>
<name>A0ABR1F731_9ASCO</name>
<protein>
    <recommendedName>
        <fullName evidence="4">Mid2 domain-containing protein</fullName>
    </recommendedName>
</protein>